<evidence type="ECO:0000313" key="1">
    <source>
        <dbReference type="EMBL" id="KAG8470175.1"/>
    </source>
</evidence>
<dbReference type="EMBL" id="JAGTXO010000001">
    <property type="protein sequence ID" value="KAG8470175.1"/>
    <property type="molecule type" value="Genomic_DNA"/>
</dbReference>
<accession>A0A8J5XYC8</accession>
<dbReference type="PANTHER" id="PTHR31152:SF1">
    <property type="entry name" value="PLAC8 FAMILY PROTEIN"/>
    <property type="match status" value="1"/>
</dbReference>
<keyword evidence="2" id="KW-1185">Reference proteome</keyword>
<gene>
    <name evidence="1" type="ORF">KFE25_008596</name>
</gene>
<proteinExistence type="predicted"/>
<dbReference type="OrthoDB" id="998115at2759"/>
<reference evidence="1" key="1">
    <citation type="submission" date="2021-05" db="EMBL/GenBank/DDBJ databases">
        <title>The genome of the haptophyte Pavlova lutheri (Diacronema luteri, Pavlovales) - a model for lipid biosynthesis in eukaryotic algae.</title>
        <authorList>
            <person name="Hulatt C.J."/>
            <person name="Posewitz M.C."/>
        </authorList>
    </citation>
    <scope>NUCLEOTIDE SEQUENCE</scope>
    <source>
        <strain evidence="1">NIVA-4/92</strain>
    </source>
</reference>
<comment type="caution">
    <text evidence="1">The sequence shown here is derived from an EMBL/GenBank/DDBJ whole genome shotgun (WGS) entry which is preliminary data.</text>
</comment>
<dbReference type="PANTHER" id="PTHR31152">
    <property type="entry name" value="PLAC8 FAMILY PROTEIN"/>
    <property type="match status" value="1"/>
</dbReference>
<sequence length="210" mass="22781">MVFCLFSDKPPEQVASKGAKGAAANAMLEKQGYPNQFAVGLKDACCKDPLACCVTTIFGACGCPACYFRKAVLDKFGKGVEDYVCFQGYVPKMCCVDWPTCCQGSALGLFCEGCCCPIFSLSIARLHIMDAKQVRPDPMDWQIIAFSNYCQILSCICDILACFFEELRDLAALIDCIADTITAVVAGCMGAQINYELKQTGPVTPQTMTR</sequence>
<evidence type="ECO:0000313" key="2">
    <source>
        <dbReference type="Proteomes" id="UP000751190"/>
    </source>
</evidence>
<organism evidence="1 2">
    <name type="scientific">Diacronema lutheri</name>
    <name type="common">Unicellular marine alga</name>
    <name type="synonym">Monochrysis lutheri</name>
    <dbReference type="NCBI Taxonomy" id="2081491"/>
    <lineage>
        <taxon>Eukaryota</taxon>
        <taxon>Haptista</taxon>
        <taxon>Haptophyta</taxon>
        <taxon>Pavlovophyceae</taxon>
        <taxon>Pavlovales</taxon>
        <taxon>Pavlovaceae</taxon>
        <taxon>Diacronema</taxon>
    </lineage>
</organism>
<dbReference type="OMA" id="RANAQNY"/>
<name>A0A8J5XYC8_DIALT</name>
<dbReference type="Proteomes" id="UP000751190">
    <property type="component" value="Unassembled WGS sequence"/>
</dbReference>
<protein>
    <submittedName>
        <fullName evidence="1">Uncharacterized protein</fullName>
    </submittedName>
</protein>
<dbReference type="AlphaFoldDB" id="A0A8J5XYC8"/>